<accession>A0A4U9HFF0</accession>
<gene>
    <name evidence="1" type="ORF">NCTC13032_00474</name>
</gene>
<evidence type="ECO:0000313" key="1">
    <source>
        <dbReference type="EMBL" id="VTP62682.1"/>
    </source>
</evidence>
<proteinExistence type="predicted"/>
<reference evidence="1 2" key="1">
    <citation type="submission" date="2019-05" db="EMBL/GenBank/DDBJ databases">
        <authorList>
            <consortium name="Pathogen Informatics"/>
        </authorList>
    </citation>
    <scope>NUCLEOTIDE SEQUENCE [LARGE SCALE GENOMIC DNA]</scope>
    <source>
        <strain evidence="1 2">NCTC13032</strain>
    </source>
</reference>
<dbReference type="AlphaFoldDB" id="A0A4U9HFF0"/>
<sequence>MEMGREDFVLMHQANGGLIAQAGLLAHRIQRLGHAGQRQMAGINHARQLLR</sequence>
<name>A0A4U9HFF0_9ENTR</name>
<evidence type="ECO:0000313" key="2">
    <source>
        <dbReference type="Proteomes" id="UP000310719"/>
    </source>
</evidence>
<dbReference type="Proteomes" id="UP000310719">
    <property type="component" value="Chromosome"/>
</dbReference>
<protein>
    <submittedName>
        <fullName evidence="1">Uncharacterized protein</fullName>
    </submittedName>
</protein>
<organism evidence="1 2">
    <name type="scientific">Leclercia adecarboxylata</name>
    <dbReference type="NCBI Taxonomy" id="83655"/>
    <lineage>
        <taxon>Bacteria</taxon>
        <taxon>Pseudomonadati</taxon>
        <taxon>Pseudomonadota</taxon>
        <taxon>Gammaproteobacteria</taxon>
        <taxon>Enterobacterales</taxon>
        <taxon>Enterobacteriaceae</taxon>
        <taxon>Leclercia</taxon>
    </lineage>
</organism>
<dbReference type="EMBL" id="LR590464">
    <property type="protein sequence ID" value="VTP62682.1"/>
    <property type="molecule type" value="Genomic_DNA"/>
</dbReference>